<reference evidence="2" key="1">
    <citation type="submission" date="2021-04" db="EMBL/GenBank/DDBJ databases">
        <title>Pseudonocardia sp. nov., isolated from sandy soil of mangrove forest.</title>
        <authorList>
            <person name="Zan Z."/>
            <person name="Huang R."/>
            <person name="Liu W."/>
        </authorList>
    </citation>
    <scope>NUCLEOTIDE SEQUENCE</scope>
    <source>
        <strain evidence="2">S2-4</strain>
    </source>
</reference>
<dbReference type="InterPro" id="IPR021708">
    <property type="entry name" value="DUF3291"/>
</dbReference>
<proteinExistence type="predicted"/>
<evidence type="ECO:0000259" key="1">
    <source>
        <dbReference type="Pfam" id="PF11695"/>
    </source>
</evidence>
<evidence type="ECO:0000313" key="2">
    <source>
        <dbReference type="EMBL" id="MCO1659976.1"/>
    </source>
</evidence>
<dbReference type="EMBL" id="JAGSOV010000074">
    <property type="protein sequence ID" value="MCO1659976.1"/>
    <property type="molecule type" value="Genomic_DNA"/>
</dbReference>
<dbReference type="SUPFAM" id="SSF54909">
    <property type="entry name" value="Dimeric alpha+beta barrel"/>
    <property type="match status" value="1"/>
</dbReference>
<accession>A0ABT1AAJ6</accession>
<dbReference type="Proteomes" id="UP001165283">
    <property type="component" value="Unassembled WGS sequence"/>
</dbReference>
<gene>
    <name evidence="2" type="ORF">KDL28_33450</name>
</gene>
<comment type="caution">
    <text evidence="2">The sequence shown here is derived from an EMBL/GenBank/DDBJ whole genome shotgun (WGS) entry which is preliminary data.</text>
</comment>
<keyword evidence="3" id="KW-1185">Reference proteome</keyword>
<name>A0ABT1AAJ6_9PSEU</name>
<dbReference type="InterPro" id="IPR011008">
    <property type="entry name" value="Dimeric_a/b-barrel"/>
</dbReference>
<feature type="domain" description="DUF3291" evidence="1">
    <location>
        <begin position="1"/>
        <end position="126"/>
    </location>
</feature>
<protein>
    <submittedName>
        <fullName evidence="2">DUF3291 domain-containing protein</fullName>
    </submittedName>
</protein>
<organism evidence="2 3">
    <name type="scientific">Pseudonocardia humida</name>
    <dbReference type="NCBI Taxonomy" id="2800819"/>
    <lineage>
        <taxon>Bacteria</taxon>
        <taxon>Bacillati</taxon>
        <taxon>Actinomycetota</taxon>
        <taxon>Actinomycetes</taxon>
        <taxon>Pseudonocardiales</taxon>
        <taxon>Pseudonocardiaceae</taxon>
        <taxon>Pseudonocardia</taxon>
    </lineage>
</organism>
<evidence type="ECO:0000313" key="3">
    <source>
        <dbReference type="Proteomes" id="UP001165283"/>
    </source>
</evidence>
<dbReference type="Pfam" id="PF11695">
    <property type="entry name" value="DUF3291"/>
    <property type="match status" value="1"/>
</dbReference>
<sequence>MRAPLDDPVMRGFTEALDAVNRLADASPGFVARDRAGHRVLTDDAGPVIVNVSLWADYAALHDFVYRSAHAGYLRRRSRWFLPTEQPSTALWWVRGDEPPGVADAVRRLQHLRRYGPTPRAFSLRRRFGPDGRPAGRGR</sequence>